<feature type="compositionally biased region" description="Basic and acidic residues" evidence="1">
    <location>
        <begin position="238"/>
        <end position="269"/>
    </location>
</feature>
<dbReference type="AlphaFoldDB" id="A0A7S4N8K4"/>
<feature type="compositionally biased region" description="Low complexity" evidence="1">
    <location>
        <begin position="182"/>
        <end position="198"/>
    </location>
</feature>
<gene>
    <name evidence="2" type="ORF">NAES01612_LOCUS1818</name>
</gene>
<feature type="compositionally biased region" description="Low complexity" evidence="1">
    <location>
        <begin position="212"/>
        <end position="225"/>
    </location>
</feature>
<protein>
    <submittedName>
        <fullName evidence="2">Uncharacterized protein</fullName>
    </submittedName>
</protein>
<dbReference type="PANTHER" id="PTHR47824:SF3">
    <property type="entry name" value="UBIQUITIN-LIKE DOMAIN-CONTAINING PROTEIN"/>
    <property type="match status" value="1"/>
</dbReference>
<dbReference type="EMBL" id="HBKR01002737">
    <property type="protein sequence ID" value="CAE2271575.1"/>
    <property type="molecule type" value="Transcribed_RNA"/>
</dbReference>
<evidence type="ECO:0000313" key="2">
    <source>
        <dbReference type="EMBL" id="CAE2271575.1"/>
    </source>
</evidence>
<reference evidence="2" key="1">
    <citation type="submission" date="2021-01" db="EMBL/GenBank/DDBJ databases">
        <authorList>
            <person name="Corre E."/>
            <person name="Pelletier E."/>
            <person name="Niang G."/>
            <person name="Scheremetjew M."/>
            <person name="Finn R."/>
            <person name="Kale V."/>
            <person name="Holt S."/>
            <person name="Cochrane G."/>
            <person name="Meng A."/>
            <person name="Brown T."/>
            <person name="Cohen L."/>
        </authorList>
    </citation>
    <scope>NUCLEOTIDE SEQUENCE</scope>
    <source>
        <strain evidence="2">SoJaBio B1-5/56/2</strain>
    </source>
</reference>
<dbReference type="PANTHER" id="PTHR47824">
    <property type="entry name" value="UBIQUITIN-LIKE DOMAIN-CONTAINING PROTEIN"/>
    <property type="match status" value="1"/>
</dbReference>
<feature type="region of interest" description="Disordered" evidence="1">
    <location>
        <begin position="182"/>
        <end position="276"/>
    </location>
</feature>
<name>A0A7S4N8K4_9EUKA</name>
<proteinExistence type="predicted"/>
<evidence type="ECO:0000256" key="1">
    <source>
        <dbReference type="SAM" id="MobiDB-lite"/>
    </source>
</evidence>
<accession>A0A7S4N8K4</accession>
<organism evidence="2">
    <name type="scientific">Paramoeba aestuarina</name>
    <dbReference type="NCBI Taxonomy" id="180227"/>
    <lineage>
        <taxon>Eukaryota</taxon>
        <taxon>Amoebozoa</taxon>
        <taxon>Discosea</taxon>
        <taxon>Flabellinia</taxon>
        <taxon>Dactylopodida</taxon>
        <taxon>Paramoebidae</taxon>
        <taxon>Paramoeba</taxon>
    </lineage>
</organism>
<sequence>MADRGVKVYAVQATTANNVVPFYARLAERSGGLHLTFKSFDLITRMFLAVCYREAGRLGEYQAEGRRGARGAEMGEILDSMAKPNEKMTEKSKIVCPEPWFTETVDKAKGKRPTYFYDPTRDMFFSFSEEKYGKFLDKEKYSIGMEKAIDEQFQVRKWADLLTDVDRITQYTSGTCAPVWKTAPKKAASPKKAAASPRTPKKKTAPPPKAKTPPASSSSGAAAKGGVKRKRVASDTVDVSKRAKKDEMTEREERLQKRKEREEKGEGLKRTYYWHY</sequence>